<name>A0A0R2CPC9_9LACO</name>
<feature type="transmembrane region" description="Helical" evidence="1">
    <location>
        <begin position="22"/>
        <end position="43"/>
    </location>
</feature>
<feature type="transmembrane region" description="Helical" evidence="1">
    <location>
        <begin position="83"/>
        <end position="105"/>
    </location>
</feature>
<dbReference type="Proteomes" id="UP000051256">
    <property type="component" value="Unassembled WGS sequence"/>
</dbReference>
<evidence type="ECO:0000256" key="1">
    <source>
        <dbReference type="SAM" id="Phobius"/>
    </source>
</evidence>
<dbReference type="AlphaFoldDB" id="A0A0R2CPC9"/>
<evidence type="ECO:0000313" key="3">
    <source>
        <dbReference type="Proteomes" id="UP000051256"/>
    </source>
</evidence>
<gene>
    <name evidence="2" type="ORF">FC56_GL000176</name>
</gene>
<dbReference type="STRING" id="1423802.FC56_GL000176"/>
<keyword evidence="1" id="KW-1133">Transmembrane helix</keyword>
<dbReference type="Pfam" id="PF04020">
    <property type="entry name" value="Phage_holin_4_2"/>
    <property type="match status" value="1"/>
</dbReference>
<comment type="caution">
    <text evidence="2">The sequence shown here is derived from an EMBL/GenBank/DDBJ whole genome shotgun (WGS) entry which is preliminary data.</text>
</comment>
<evidence type="ECO:0008006" key="4">
    <source>
        <dbReference type="Google" id="ProtNLM"/>
    </source>
</evidence>
<dbReference type="PANTHER" id="PTHR37309:SF1">
    <property type="entry name" value="SLR0284 PROTEIN"/>
    <property type="match status" value="1"/>
</dbReference>
<dbReference type="PANTHER" id="PTHR37309">
    <property type="entry name" value="SLR0284 PROTEIN"/>
    <property type="match status" value="1"/>
</dbReference>
<protein>
    <recommendedName>
        <fullName evidence="4">Phage holin family protein</fullName>
    </recommendedName>
</protein>
<accession>A0A0R2CPC9</accession>
<evidence type="ECO:0000313" key="2">
    <source>
        <dbReference type="EMBL" id="KRM93464.1"/>
    </source>
</evidence>
<organism evidence="2 3">
    <name type="scientific">Lentilactobacillus senioris DSM 24302 = JCM 17472</name>
    <dbReference type="NCBI Taxonomy" id="1423802"/>
    <lineage>
        <taxon>Bacteria</taxon>
        <taxon>Bacillati</taxon>
        <taxon>Bacillota</taxon>
        <taxon>Bacilli</taxon>
        <taxon>Lactobacillales</taxon>
        <taxon>Lactobacillaceae</taxon>
        <taxon>Lentilactobacillus</taxon>
    </lineage>
</organism>
<dbReference type="InterPro" id="IPR007165">
    <property type="entry name" value="Phage_holin_4_2"/>
</dbReference>
<keyword evidence="1" id="KW-0472">Membrane</keyword>
<dbReference type="EMBL" id="AYZR01000008">
    <property type="protein sequence ID" value="KRM93464.1"/>
    <property type="molecule type" value="Genomic_DNA"/>
</dbReference>
<keyword evidence="3" id="KW-1185">Reference proteome</keyword>
<dbReference type="PATRIC" id="fig|1423802.4.peg.178"/>
<feature type="transmembrane region" description="Helical" evidence="1">
    <location>
        <begin position="50"/>
        <end position="71"/>
    </location>
</feature>
<keyword evidence="1" id="KW-0812">Transmembrane</keyword>
<sequence>MTNIIVNAIIFVALSGFWPNSFHVSSIWVALGAAVVLAILNVLVKPIIKFFSFPITIVTLGLFSLVINGLMLEITSWIVGSQFWFSSFWVAIGIAILMSIIDVIVNEFFSHQHSD</sequence>
<reference evidence="2 3" key="1">
    <citation type="journal article" date="2015" name="Genome Announc.">
        <title>Expanding the biotechnology potential of lactobacilli through comparative genomics of 213 strains and associated genera.</title>
        <authorList>
            <person name="Sun Z."/>
            <person name="Harris H.M."/>
            <person name="McCann A."/>
            <person name="Guo C."/>
            <person name="Argimon S."/>
            <person name="Zhang W."/>
            <person name="Yang X."/>
            <person name="Jeffery I.B."/>
            <person name="Cooney J.C."/>
            <person name="Kagawa T.F."/>
            <person name="Liu W."/>
            <person name="Song Y."/>
            <person name="Salvetti E."/>
            <person name="Wrobel A."/>
            <person name="Rasinkangas P."/>
            <person name="Parkhill J."/>
            <person name="Rea M.C."/>
            <person name="O'Sullivan O."/>
            <person name="Ritari J."/>
            <person name="Douillard F.P."/>
            <person name="Paul Ross R."/>
            <person name="Yang R."/>
            <person name="Briner A.E."/>
            <person name="Felis G.E."/>
            <person name="de Vos W.M."/>
            <person name="Barrangou R."/>
            <person name="Klaenhammer T.R."/>
            <person name="Caufield P.W."/>
            <person name="Cui Y."/>
            <person name="Zhang H."/>
            <person name="O'Toole P.W."/>
        </authorList>
    </citation>
    <scope>NUCLEOTIDE SEQUENCE [LARGE SCALE GENOMIC DNA]</scope>
    <source>
        <strain evidence="2 3">DSM 24302</strain>
    </source>
</reference>
<proteinExistence type="predicted"/>